<keyword evidence="2" id="KW-1185">Reference proteome</keyword>
<name>A0A7D6Z621_9NOCA</name>
<evidence type="ECO:0000313" key="2">
    <source>
        <dbReference type="Proteomes" id="UP000515512"/>
    </source>
</evidence>
<protein>
    <submittedName>
        <fullName evidence="1">Uncharacterized protein</fullName>
    </submittedName>
</protein>
<dbReference type="RefSeq" id="WP_181585130.1">
    <property type="nucleotide sequence ID" value="NZ_CP059399.1"/>
</dbReference>
<organism evidence="1 2">
    <name type="scientific">Nocardia huaxiensis</name>
    <dbReference type="NCBI Taxonomy" id="2755382"/>
    <lineage>
        <taxon>Bacteria</taxon>
        <taxon>Bacillati</taxon>
        <taxon>Actinomycetota</taxon>
        <taxon>Actinomycetes</taxon>
        <taxon>Mycobacteriales</taxon>
        <taxon>Nocardiaceae</taxon>
        <taxon>Nocardia</taxon>
    </lineage>
</organism>
<dbReference type="KEGG" id="nhu:H0264_18575"/>
<evidence type="ECO:0000313" key="1">
    <source>
        <dbReference type="EMBL" id="QLY33966.1"/>
    </source>
</evidence>
<accession>A0A7D6Z621</accession>
<dbReference type="EMBL" id="CP059399">
    <property type="protein sequence ID" value="QLY33966.1"/>
    <property type="molecule type" value="Genomic_DNA"/>
</dbReference>
<reference evidence="1 2" key="1">
    <citation type="submission" date="2020-07" db="EMBL/GenBank/DDBJ databases">
        <authorList>
            <person name="Zhuang K."/>
            <person name="Ran Y."/>
        </authorList>
    </citation>
    <scope>NUCLEOTIDE SEQUENCE [LARGE SCALE GENOMIC DNA]</scope>
    <source>
        <strain evidence="1 2">WCH-YHL-001</strain>
    </source>
</reference>
<dbReference type="AlphaFoldDB" id="A0A7D6Z621"/>
<dbReference type="Proteomes" id="UP000515512">
    <property type="component" value="Chromosome"/>
</dbReference>
<sequence length="147" mass="16365">MTTEIDPVEKLVDEFTTFVTELADMTVKERRAFALDLLDPVVPVEFSDGALRGLWLALMFLTRRAPGSEAALGRRLLAVDQQLPEHLRWLTADRDDLTGPVAAIPDDTAAEAYQRCAEFDPSARTHACLATVNRVIDRAENLDRSLI</sequence>
<proteinExistence type="predicted"/>
<gene>
    <name evidence="1" type="ORF">H0264_18575</name>
</gene>